<dbReference type="Proteomes" id="UP001341281">
    <property type="component" value="Chromosome 09"/>
</dbReference>
<evidence type="ECO:0000313" key="2">
    <source>
        <dbReference type="EMBL" id="WVZ93882.1"/>
    </source>
</evidence>
<feature type="region of interest" description="Disordered" evidence="1">
    <location>
        <begin position="16"/>
        <end position="69"/>
    </location>
</feature>
<evidence type="ECO:0000256" key="1">
    <source>
        <dbReference type="SAM" id="MobiDB-lite"/>
    </source>
</evidence>
<sequence length="69" mass="7643">MATTCLGPIKRVVPETHSCNRAKQGRRDGPPGLPRRMAPEIGQHETREGHGKSDADRGNPFTHTQDVER</sequence>
<reference evidence="2 3" key="1">
    <citation type="submission" date="2024-02" db="EMBL/GenBank/DDBJ databases">
        <title>High-quality chromosome-scale genome assembly of Pensacola bahiagrass (Paspalum notatum Flugge var. saurae).</title>
        <authorList>
            <person name="Vega J.M."/>
            <person name="Podio M."/>
            <person name="Orjuela J."/>
            <person name="Siena L.A."/>
            <person name="Pessino S.C."/>
            <person name="Combes M.C."/>
            <person name="Mariac C."/>
            <person name="Albertini E."/>
            <person name="Pupilli F."/>
            <person name="Ortiz J.P.A."/>
            <person name="Leblanc O."/>
        </authorList>
    </citation>
    <scope>NUCLEOTIDE SEQUENCE [LARGE SCALE GENOMIC DNA]</scope>
    <source>
        <strain evidence="2">R1</strain>
        <tissue evidence="2">Leaf</tissue>
    </source>
</reference>
<dbReference type="EMBL" id="CP144753">
    <property type="protein sequence ID" value="WVZ93882.1"/>
    <property type="molecule type" value="Genomic_DNA"/>
</dbReference>
<accession>A0AAQ3XEZ5</accession>
<organism evidence="2 3">
    <name type="scientific">Paspalum notatum var. saurae</name>
    <dbReference type="NCBI Taxonomy" id="547442"/>
    <lineage>
        <taxon>Eukaryota</taxon>
        <taxon>Viridiplantae</taxon>
        <taxon>Streptophyta</taxon>
        <taxon>Embryophyta</taxon>
        <taxon>Tracheophyta</taxon>
        <taxon>Spermatophyta</taxon>
        <taxon>Magnoliopsida</taxon>
        <taxon>Liliopsida</taxon>
        <taxon>Poales</taxon>
        <taxon>Poaceae</taxon>
        <taxon>PACMAD clade</taxon>
        <taxon>Panicoideae</taxon>
        <taxon>Andropogonodae</taxon>
        <taxon>Paspaleae</taxon>
        <taxon>Paspalinae</taxon>
        <taxon>Paspalum</taxon>
    </lineage>
</organism>
<name>A0AAQ3XEZ5_PASNO</name>
<dbReference type="AlphaFoldDB" id="A0AAQ3XEZ5"/>
<gene>
    <name evidence="2" type="ORF">U9M48_039835</name>
</gene>
<evidence type="ECO:0000313" key="3">
    <source>
        <dbReference type="Proteomes" id="UP001341281"/>
    </source>
</evidence>
<keyword evidence="3" id="KW-1185">Reference proteome</keyword>
<proteinExistence type="predicted"/>
<feature type="compositionally biased region" description="Basic and acidic residues" evidence="1">
    <location>
        <begin position="42"/>
        <end position="57"/>
    </location>
</feature>
<protein>
    <submittedName>
        <fullName evidence="2">Uncharacterized protein</fullName>
    </submittedName>
</protein>